<dbReference type="Proteomes" id="UP000030672">
    <property type="component" value="Unassembled WGS sequence"/>
</dbReference>
<proteinExistence type="predicted"/>
<feature type="region of interest" description="Disordered" evidence="1">
    <location>
        <begin position="138"/>
        <end position="161"/>
    </location>
</feature>
<evidence type="ECO:0000256" key="2">
    <source>
        <dbReference type="SAM" id="Phobius"/>
    </source>
</evidence>
<evidence type="ECO:0000313" key="3">
    <source>
        <dbReference type="EMBL" id="KEQ59636.1"/>
    </source>
</evidence>
<gene>
    <name evidence="3" type="ORF">M437DRAFT_68961</name>
</gene>
<dbReference type="RefSeq" id="XP_040876659.1">
    <property type="nucleotide sequence ID" value="XM_041025202.1"/>
</dbReference>
<organism evidence="3 4">
    <name type="scientific">Aureobasidium melanogenum (strain CBS 110374)</name>
    <name type="common">Aureobasidium pullulans var. melanogenum</name>
    <dbReference type="NCBI Taxonomy" id="1043003"/>
    <lineage>
        <taxon>Eukaryota</taxon>
        <taxon>Fungi</taxon>
        <taxon>Dikarya</taxon>
        <taxon>Ascomycota</taxon>
        <taxon>Pezizomycotina</taxon>
        <taxon>Dothideomycetes</taxon>
        <taxon>Dothideomycetidae</taxon>
        <taxon>Dothideales</taxon>
        <taxon>Saccotheciaceae</taxon>
        <taxon>Aureobasidium</taxon>
    </lineage>
</organism>
<dbReference type="HOGENOM" id="CLU_1643354_0_0_1"/>
<name>A0A074WAY1_AURM1</name>
<keyword evidence="2" id="KW-1133">Transmembrane helix</keyword>
<feature type="transmembrane region" description="Helical" evidence="2">
    <location>
        <begin position="81"/>
        <end position="101"/>
    </location>
</feature>
<feature type="transmembrane region" description="Helical" evidence="2">
    <location>
        <begin position="107"/>
        <end position="127"/>
    </location>
</feature>
<dbReference type="AlphaFoldDB" id="A0A074WAY1"/>
<evidence type="ECO:0000256" key="1">
    <source>
        <dbReference type="SAM" id="MobiDB-lite"/>
    </source>
</evidence>
<reference evidence="3 4" key="1">
    <citation type="journal article" date="2014" name="BMC Genomics">
        <title>Genome sequencing of four Aureobasidium pullulans varieties: biotechnological potential, stress tolerance, and description of new species.</title>
        <authorList>
            <person name="Gostin Ar C."/>
            <person name="Ohm R.A."/>
            <person name="Kogej T."/>
            <person name="Sonjak S."/>
            <person name="Turk M."/>
            <person name="Zajc J."/>
            <person name="Zalar P."/>
            <person name="Grube M."/>
            <person name="Sun H."/>
            <person name="Han J."/>
            <person name="Sharma A."/>
            <person name="Chiniquy J."/>
            <person name="Ngan C.Y."/>
            <person name="Lipzen A."/>
            <person name="Barry K."/>
            <person name="Grigoriev I.V."/>
            <person name="Gunde-Cimerman N."/>
        </authorList>
    </citation>
    <scope>NUCLEOTIDE SEQUENCE [LARGE SCALE GENOMIC DNA]</scope>
    <source>
        <strain evidence="3 4">CBS 110374</strain>
    </source>
</reference>
<protein>
    <submittedName>
        <fullName evidence="3">Uncharacterized protein</fullName>
    </submittedName>
</protein>
<keyword evidence="2" id="KW-0472">Membrane</keyword>
<dbReference type="GeneID" id="63918575"/>
<accession>A0A074WAY1</accession>
<keyword evidence="4" id="KW-1185">Reference proteome</keyword>
<keyword evidence="2" id="KW-0812">Transmembrane</keyword>
<sequence>MSIKKGNMGGSRQSPRRRGGWRDAINRIEHRAQRVAFAPSRPATIEPRAPVDFSFGVGFVAMRSFDQALMRCYSLPRRPPLLRLLSLLAAWSCAGTLLLLWDGETLLLLLPPLALAPPTLLLGLCLLSHCHHHANGPVVGDEQEEEGSKVRGTLNNPTTGH</sequence>
<evidence type="ECO:0000313" key="4">
    <source>
        <dbReference type="Proteomes" id="UP000030672"/>
    </source>
</evidence>
<dbReference type="EMBL" id="KL584847">
    <property type="protein sequence ID" value="KEQ59636.1"/>
    <property type="molecule type" value="Genomic_DNA"/>
</dbReference>